<evidence type="ECO:0000256" key="1">
    <source>
        <dbReference type="ARBA" id="ARBA00004123"/>
    </source>
</evidence>
<evidence type="ECO:0000256" key="5">
    <source>
        <dbReference type="ARBA" id="ARBA00023242"/>
    </source>
</evidence>
<organism evidence="9 10">
    <name type="scientific">Diplogelasinospora grovesii</name>
    <dbReference type="NCBI Taxonomy" id="303347"/>
    <lineage>
        <taxon>Eukaryota</taxon>
        <taxon>Fungi</taxon>
        <taxon>Dikarya</taxon>
        <taxon>Ascomycota</taxon>
        <taxon>Pezizomycotina</taxon>
        <taxon>Sordariomycetes</taxon>
        <taxon>Sordariomycetidae</taxon>
        <taxon>Sordariales</taxon>
        <taxon>Diplogelasinosporaceae</taxon>
        <taxon>Diplogelasinospora</taxon>
    </lineage>
</organism>
<dbReference type="AlphaFoldDB" id="A0AAN6NGF5"/>
<dbReference type="PROSITE" id="PS51088">
    <property type="entry name" value="TEA_2"/>
    <property type="match status" value="1"/>
</dbReference>
<feature type="region of interest" description="Disordered" evidence="7">
    <location>
        <begin position="535"/>
        <end position="570"/>
    </location>
</feature>
<feature type="non-terminal residue" evidence="9">
    <location>
        <position position="859"/>
    </location>
</feature>
<evidence type="ECO:0000256" key="3">
    <source>
        <dbReference type="ARBA" id="ARBA00023015"/>
    </source>
</evidence>
<dbReference type="PANTHER" id="PTHR11834:SF0">
    <property type="entry name" value="PROTEIN SCALLOPED"/>
    <property type="match status" value="1"/>
</dbReference>
<comment type="caution">
    <text evidence="9">The sequence shown here is derived from an EMBL/GenBank/DDBJ whole genome shotgun (WGS) entry which is preliminary data.</text>
</comment>
<dbReference type="InterPro" id="IPR050937">
    <property type="entry name" value="TEC1_TEAD_TF"/>
</dbReference>
<comment type="subcellular location">
    <subcellularLocation>
        <location evidence="1">Nucleus</location>
    </subcellularLocation>
</comment>
<feature type="compositionally biased region" description="Low complexity" evidence="7">
    <location>
        <begin position="768"/>
        <end position="777"/>
    </location>
</feature>
<gene>
    <name evidence="9" type="ORF">QBC46DRAFT_253547</name>
</gene>
<dbReference type="Gene3D" id="6.10.20.40">
    <property type="entry name" value="TEA/ATTS domain"/>
    <property type="match status" value="1"/>
</dbReference>
<feature type="compositionally biased region" description="Polar residues" evidence="7">
    <location>
        <begin position="49"/>
        <end position="72"/>
    </location>
</feature>
<dbReference type="Proteomes" id="UP001303473">
    <property type="component" value="Unassembled WGS sequence"/>
</dbReference>
<evidence type="ECO:0000256" key="4">
    <source>
        <dbReference type="ARBA" id="ARBA00023163"/>
    </source>
</evidence>
<feature type="compositionally biased region" description="Low complexity" evidence="7">
    <location>
        <begin position="110"/>
        <end position="122"/>
    </location>
</feature>
<proteinExistence type="inferred from homology"/>
<dbReference type="GO" id="GO:0000978">
    <property type="term" value="F:RNA polymerase II cis-regulatory region sequence-specific DNA binding"/>
    <property type="evidence" value="ECO:0007669"/>
    <property type="project" value="TreeGrafter"/>
</dbReference>
<dbReference type="InterPro" id="IPR038096">
    <property type="entry name" value="TEA/ATTS_sf"/>
</dbReference>
<evidence type="ECO:0000259" key="8">
    <source>
        <dbReference type="PROSITE" id="PS51088"/>
    </source>
</evidence>
<reference evidence="10" key="1">
    <citation type="journal article" date="2023" name="Mol. Phylogenet. Evol.">
        <title>Genome-scale phylogeny and comparative genomics of the fungal order Sordariales.</title>
        <authorList>
            <person name="Hensen N."/>
            <person name="Bonometti L."/>
            <person name="Westerberg I."/>
            <person name="Brannstrom I.O."/>
            <person name="Guillou S."/>
            <person name="Cros-Aarteil S."/>
            <person name="Calhoun S."/>
            <person name="Haridas S."/>
            <person name="Kuo A."/>
            <person name="Mondo S."/>
            <person name="Pangilinan J."/>
            <person name="Riley R."/>
            <person name="LaButti K."/>
            <person name="Andreopoulos B."/>
            <person name="Lipzen A."/>
            <person name="Chen C."/>
            <person name="Yan M."/>
            <person name="Daum C."/>
            <person name="Ng V."/>
            <person name="Clum A."/>
            <person name="Steindorff A."/>
            <person name="Ohm R.A."/>
            <person name="Martin F."/>
            <person name="Silar P."/>
            <person name="Natvig D.O."/>
            <person name="Lalanne C."/>
            <person name="Gautier V."/>
            <person name="Ament-Velasquez S.L."/>
            <person name="Kruys A."/>
            <person name="Hutchinson M.I."/>
            <person name="Powell A.J."/>
            <person name="Barry K."/>
            <person name="Miller A.N."/>
            <person name="Grigoriev I.V."/>
            <person name="Debuchy R."/>
            <person name="Gladieux P."/>
            <person name="Hiltunen Thoren M."/>
            <person name="Johannesson H."/>
        </authorList>
    </citation>
    <scope>NUCLEOTIDE SEQUENCE [LARGE SCALE GENOMIC DNA]</scope>
    <source>
        <strain evidence="10">CBS 340.73</strain>
    </source>
</reference>
<keyword evidence="5" id="KW-0539">Nucleus</keyword>
<evidence type="ECO:0000256" key="2">
    <source>
        <dbReference type="ARBA" id="ARBA00008421"/>
    </source>
</evidence>
<feature type="domain" description="TEA" evidence="8">
    <location>
        <begin position="144"/>
        <end position="230"/>
    </location>
</feature>
<evidence type="ECO:0000256" key="6">
    <source>
        <dbReference type="PROSITE-ProRule" id="PRU00505"/>
    </source>
</evidence>
<feature type="region of interest" description="Disordered" evidence="7">
    <location>
        <begin position="1"/>
        <end position="123"/>
    </location>
</feature>
<evidence type="ECO:0000313" key="9">
    <source>
        <dbReference type="EMBL" id="KAK3943688.1"/>
    </source>
</evidence>
<dbReference type="SMART" id="SM00426">
    <property type="entry name" value="TEA"/>
    <property type="match status" value="1"/>
</dbReference>
<dbReference type="EMBL" id="MU853764">
    <property type="protein sequence ID" value="KAK3943688.1"/>
    <property type="molecule type" value="Genomic_DNA"/>
</dbReference>
<evidence type="ECO:0000256" key="7">
    <source>
        <dbReference type="SAM" id="MobiDB-lite"/>
    </source>
</evidence>
<feature type="region of interest" description="Disordered" evidence="7">
    <location>
        <begin position="758"/>
        <end position="777"/>
    </location>
</feature>
<dbReference type="GO" id="GO:0005634">
    <property type="term" value="C:nucleus"/>
    <property type="evidence" value="ECO:0007669"/>
    <property type="project" value="UniProtKB-SubCell"/>
</dbReference>
<feature type="compositionally biased region" description="Low complexity" evidence="7">
    <location>
        <begin position="29"/>
        <end position="42"/>
    </location>
</feature>
<feature type="compositionally biased region" description="Polar residues" evidence="7">
    <location>
        <begin position="16"/>
        <end position="27"/>
    </location>
</feature>
<keyword evidence="10" id="KW-1185">Reference proteome</keyword>
<feature type="DNA-binding region" description="TEA" evidence="6">
    <location>
        <begin position="144"/>
        <end position="230"/>
    </location>
</feature>
<dbReference type="GO" id="GO:0005667">
    <property type="term" value="C:transcription regulator complex"/>
    <property type="evidence" value="ECO:0007669"/>
    <property type="project" value="TreeGrafter"/>
</dbReference>
<dbReference type="Pfam" id="PF01285">
    <property type="entry name" value="TEA"/>
    <property type="match status" value="1"/>
</dbReference>
<dbReference type="PANTHER" id="PTHR11834">
    <property type="entry name" value="TRANSCRIPTIONAL ENHANCER FACTOR TEF RELATED"/>
    <property type="match status" value="1"/>
</dbReference>
<accession>A0AAN6NGF5</accession>
<protein>
    <submittedName>
        <fullName evidence="9">TEA/ATTS domain family-domain-containing protein</fullName>
    </submittedName>
</protein>
<dbReference type="InterPro" id="IPR000818">
    <property type="entry name" value="TEA/ATTS_dom"/>
</dbReference>
<dbReference type="GO" id="GO:0000981">
    <property type="term" value="F:DNA-binding transcription factor activity, RNA polymerase II-specific"/>
    <property type="evidence" value="ECO:0007669"/>
    <property type="project" value="TreeGrafter"/>
</dbReference>
<comment type="similarity">
    <text evidence="2">Belongs to the TEC1 family.</text>
</comment>
<evidence type="ECO:0000313" key="10">
    <source>
        <dbReference type="Proteomes" id="UP001303473"/>
    </source>
</evidence>
<name>A0AAN6NGF5_9PEZI</name>
<sequence length="859" mass="95787">MAIRVPVLPSSSSSSQCYSPTTIPDFTSNRHVNSRNSSSSSDSHPRQPLSKSTGNIQHSSSLVRSSYSQPPSLSIPPTLGSTYGTGPAPAYFTRYQQQQQRYQFHHHQQQHGPGRGVQRPQGNINPIWLSTQFQTYRKKQADKDDKSDQKWPDVLEEAFLDALLLIPQMGRRKYTMRQQQYGRNMLIGEYLWIAYCQSLPPGVEPDRSMWRERKQVSSHIQVLKNFFQHHRCFHFFFPGKEHYKHLDSNKYRSDLMDNESFKKNPVLLALSEGRLPAERPNYEYFAQILALNDQIAVRPRRCWIFVSHPSLHLSESGNATLPGGERLHKDEYPHLKRNLERERWAKEEQQIFKGGLLHEFCKEMHQTESSTVREVSRDWEVKFPTLNQRLQEIVDLDHAEENLEVGGGVDVLHMNITLELKEKRRPFFPSQSELNSWIEINIEQPHLLSHRWKVSTSLVRPTELLGYSGDGEQQEEDLYESEAEIAIQYQHRPDCDRNGGCGCAVSQRCRRDWVTVPFPADIWAHMLTNAAEYPAHPFLNSDPRKKRRANKATRREDEDEHGDGVGLIKDANGEELTQMDLVRKIAMMQEIWSCPPETGNSSGGGDKWTRRALILWTFETVHSLDPNGKLVTASNGKTNWRFLTVIDPTSAFHQQRALVSNTNIGSGNYGNNINVNTNYSMGGSVGSVSPVVSRDAIMSPGLSYLQQLSAGMSENFGAAAWDAGGAAAGGHGLGSISSLSSANSQAAAYNAQHILPSQTGYTRLPGTRGRIPGSRSGSGSLFVDSNSGFGGHGGLATPPPSASLTNSFAHQGLYDAAAHDSTDSLASYMTVTTAATAPSYMATNSDGQTSLGAMGDPFV</sequence>
<keyword evidence="3" id="KW-0805">Transcription regulation</keyword>
<keyword evidence="4" id="KW-0804">Transcription</keyword>